<dbReference type="InterPro" id="IPR003718">
    <property type="entry name" value="OsmC/Ohr_fam"/>
</dbReference>
<dbReference type="InterPro" id="IPR036102">
    <property type="entry name" value="OsmC/Ohrsf"/>
</dbReference>
<proteinExistence type="predicted"/>
<dbReference type="InterPro" id="IPR015946">
    <property type="entry name" value="KH_dom-like_a/b"/>
</dbReference>
<name>A0AB39VVP6_9GAMM</name>
<dbReference type="InterPro" id="IPR052707">
    <property type="entry name" value="OsmC_Ohr_Peroxiredoxin"/>
</dbReference>
<gene>
    <name evidence="1" type="ORF">AB3G37_10520</name>
</gene>
<dbReference type="RefSeq" id="WP_369790645.1">
    <property type="nucleotide sequence ID" value="NZ_CP165628.1"/>
</dbReference>
<accession>A0AB39VVP6</accession>
<protein>
    <submittedName>
        <fullName evidence="1">OsmC family protein</fullName>
    </submittedName>
</protein>
<reference evidence="1" key="1">
    <citation type="submission" date="2024-07" db="EMBL/GenBank/DDBJ databases">
        <authorList>
            <person name="Biller S.J."/>
        </authorList>
    </citation>
    <scope>NUCLEOTIDE SEQUENCE</scope>
    <source>
        <strain evidence="1">WC2420</strain>
    </source>
</reference>
<dbReference type="Gene3D" id="3.30.300.20">
    <property type="match status" value="1"/>
</dbReference>
<dbReference type="Pfam" id="PF02566">
    <property type="entry name" value="OsmC"/>
    <property type="match status" value="1"/>
</dbReference>
<evidence type="ECO:0000313" key="1">
    <source>
        <dbReference type="EMBL" id="XDU74475.1"/>
    </source>
</evidence>
<dbReference type="PANTHER" id="PTHR42830:SF2">
    <property type="entry name" value="OSMC_OHR FAMILY PROTEIN"/>
    <property type="match status" value="1"/>
</dbReference>
<dbReference type="SUPFAM" id="SSF82784">
    <property type="entry name" value="OsmC-like"/>
    <property type="match status" value="1"/>
</dbReference>
<organism evidence="1">
    <name type="scientific">Rouxiella sp. WC2420</name>
    <dbReference type="NCBI Taxonomy" id="3234145"/>
    <lineage>
        <taxon>Bacteria</taxon>
        <taxon>Pseudomonadati</taxon>
        <taxon>Pseudomonadota</taxon>
        <taxon>Gammaproteobacteria</taxon>
        <taxon>Enterobacterales</taxon>
        <taxon>Yersiniaceae</taxon>
        <taxon>Rouxiella</taxon>
    </lineage>
</organism>
<dbReference type="PANTHER" id="PTHR42830">
    <property type="entry name" value="OSMOTICALLY INDUCIBLE FAMILY PROTEIN"/>
    <property type="match status" value="1"/>
</dbReference>
<sequence>MKAREHHYQVSIEWIGNKGTGTSSYKAYARDYVISADSKSDIQGSSDPAFLGDATRWNPEDLLVASASACHKLWYLHLCAEAGIIVEAYVDHAEGTMVEGEKGRFTRIVLKPEVTVKPETNIELATDLHHKAHELCYVANSLNFPVHCEPTFKIYAGLR</sequence>
<dbReference type="EMBL" id="CP165628">
    <property type="protein sequence ID" value="XDU74475.1"/>
    <property type="molecule type" value="Genomic_DNA"/>
</dbReference>
<dbReference type="AlphaFoldDB" id="A0AB39VVP6"/>